<dbReference type="Proteomes" id="UP000314983">
    <property type="component" value="Chromosome 18"/>
</dbReference>
<dbReference type="Pfam" id="PF22543">
    <property type="entry name" value="Rieske_4"/>
    <property type="match status" value="1"/>
</dbReference>
<name>A0A4W4GN74_ELEEL</name>
<dbReference type="SUPFAM" id="SSF50022">
    <property type="entry name" value="ISP domain"/>
    <property type="match status" value="1"/>
</dbReference>
<dbReference type="Gene3D" id="2.102.10.10">
    <property type="entry name" value="Rieske [2Fe-2S] iron-sulphur domain"/>
    <property type="match status" value="1"/>
</dbReference>
<dbReference type="InterPro" id="IPR036922">
    <property type="entry name" value="Rieske_2Fe-2S_sf"/>
</dbReference>
<dbReference type="AlphaFoldDB" id="A0A4W4GN74"/>
<protein>
    <recommendedName>
        <fullName evidence="1">Soluble Rieske-type ferredoxin domain-containing protein</fullName>
    </recommendedName>
</protein>
<organism evidence="2 3">
    <name type="scientific">Electrophorus electricus</name>
    <name type="common">Electric eel</name>
    <name type="synonym">Gymnotus electricus</name>
    <dbReference type="NCBI Taxonomy" id="8005"/>
    <lineage>
        <taxon>Eukaryota</taxon>
        <taxon>Metazoa</taxon>
        <taxon>Chordata</taxon>
        <taxon>Craniata</taxon>
        <taxon>Vertebrata</taxon>
        <taxon>Euteleostomi</taxon>
        <taxon>Actinopterygii</taxon>
        <taxon>Neopterygii</taxon>
        <taxon>Teleostei</taxon>
        <taxon>Ostariophysi</taxon>
        <taxon>Gymnotiformes</taxon>
        <taxon>Gymnotoidei</taxon>
        <taxon>Gymnotidae</taxon>
        <taxon>Electrophorus</taxon>
    </lineage>
</organism>
<dbReference type="InterPro" id="IPR054716">
    <property type="entry name" value="Sol_Rieske_ferrdox_dom"/>
</dbReference>
<reference evidence="3" key="1">
    <citation type="journal article" date="2014" name="Science">
        <title>Nonhuman genetics. Genomic basis for the convergent evolution of electric organs.</title>
        <authorList>
            <person name="Gallant J.R."/>
            <person name="Traeger L.L."/>
            <person name="Volkening J.D."/>
            <person name="Moffett H."/>
            <person name="Chen P.H."/>
            <person name="Novina C.D."/>
            <person name="Phillips G.N.Jr."/>
            <person name="Anand R."/>
            <person name="Wells G.B."/>
            <person name="Pinch M."/>
            <person name="Guth R."/>
            <person name="Unguez G.A."/>
            <person name="Albert J.S."/>
            <person name="Zakon H.H."/>
            <person name="Samanta M.P."/>
            <person name="Sussman M.R."/>
        </authorList>
    </citation>
    <scope>NUCLEOTIDE SEQUENCE [LARGE SCALE GENOMIC DNA]</scope>
</reference>
<evidence type="ECO:0000313" key="2">
    <source>
        <dbReference type="Ensembl" id="ENSEEEP00000039814.2"/>
    </source>
</evidence>
<dbReference type="Ensembl" id="ENSEEET00000040272.2">
    <property type="protein sequence ID" value="ENSEEEP00000039814.2"/>
    <property type="gene ID" value="ENSEEEG00000018878.2"/>
</dbReference>
<accession>A0A4W4GN74</accession>
<reference evidence="3" key="2">
    <citation type="journal article" date="2017" name="Sci. Adv.">
        <title>A tail of two voltages: Proteomic comparison of the three electric organs of the electric eel.</title>
        <authorList>
            <person name="Traeger L.L."/>
            <person name="Sabat G."/>
            <person name="Barrett-Wilt G.A."/>
            <person name="Wells G.B."/>
            <person name="Sussman M.R."/>
        </authorList>
    </citation>
    <scope>NUCLEOTIDE SEQUENCE [LARGE SCALE GENOMIC DNA]</scope>
</reference>
<feature type="domain" description="Soluble Rieske-type ferredoxin" evidence="1">
    <location>
        <begin position="17"/>
        <end position="83"/>
    </location>
</feature>
<reference evidence="2" key="4">
    <citation type="submission" date="2025-08" db="UniProtKB">
        <authorList>
            <consortium name="Ensembl"/>
        </authorList>
    </citation>
    <scope>IDENTIFICATION</scope>
</reference>
<reference evidence="2" key="5">
    <citation type="submission" date="2025-09" db="UniProtKB">
        <authorList>
            <consortium name="Ensembl"/>
        </authorList>
    </citation>
    <scope>IDENTIFICATION</scope>
</reference>
<proteinExistence type="predicted"/>
<sequence length="125" mass="14336">MSSSEQERTPTPACFIDVLVLHHQGAFYALDVRCYRELLEFNGHLCIVCPRHKHKITLAEGEGVYRLTRSRRCMGTCSSRWMSHQYLLNLTAASPTNTRLCRVKELPGKGSDITRKRVVKQDTTR</sequence>
<evidence type="ECO:0000259" key="1">
    <source>
        <dbReference type="Pfam" id="PF22543"/>
    </source>
</evidence>
<reference evidence="2" key="3">
    <citation type="submission" date="2020-05" db="EMBL/GenBank/DDBJ databases">
        <title>Electrophorus electricus (electric eel) genome, fEleEle1, primary haplotype.</title>
        <authorList>
            <person name="Myers G."/>
            <person name="Meyer A."/>
            <person name="Fedrigo O."/>
            <person name="Formenti G."/>
            <person name="Rhie A."/>
            <person name="Tracey A."/>
            <person name="Sims Y."/>
            <person name="Jarvis E.D."/>
        </authorList>
    </citation>
    <scope>NUCLEOTIDE SEQUENCE [LARGE SCALE GENOMIC DNA]</scope>
</reference>
<keyword evidence="3" id="KW-1185">Reference proteome</keyword>
<evidence type="ECO:0000313" key="3">
    <source>
        <dbReference type="Proteomes" id="UP000314983"/>
    </source>
</evidence>
<dbReference type="GO" id="GO:0051537">
    <property type="term" value="F:2 iron, 2 sulfur cluster binding"/>
    <property type="evidence" value="ECO:0007669"/>
    <property type="project" value="InterPro"/>
</dbReference>